<dbReference type="RefSeq" id="YP_009853781.1">
    <property type="nucleotide sequence ID" value="NC_048824.1"/>
</dbReference>
<name>A0A649VCJ1_9CAUD</name>
<keyword evidence="2" id="KW-1185">Reference proteome</keyword>
<dbReference type="Proteomes" id="UP000423609">
    <property type="component" value="Segment"/>
</dbReference>
<evidence type="ECO:0000313" key="2">
    <source>
        <dbReference type="Proteomes" id="UP000423609"/>
    </source>
</evidence>
<gene>
    <name evidence="1" type="primary">29</name>
    <name evidence="1" type="ORF">PBI_INDLULAMITHI_29</name>
</gene>
<dbReference type="GeneID" id="55624468"/>
<organism evidence="1 2">
    <name type="scientific">Mycobacterium phage Indlulamithi</name>
    <dbReference type="NCBI Taxonomy" id="2656582"/>
    <lineage>
        <taxon>Viruses</taxon>
        <taxon>Duplodnaviria</taxon>
        <taxon>Heunggongvirae</taxon>
        <taxon>Uroviricota</taxon>
        <taxon>Caudoviricetes</taxon>
        <taxon>Indlulamithivirus</taxon>
        <taxon>Indlulamithivirus indlulamithi</taxon>
    </lineage>
</organism>
<dbReference type="EMBL" id="MN585993">
    <property type="protein sequence ID" value="QGJ90070.1"/>
    <property type="molecule type" value="Genomic_DNA"/>
</dbReference>
<proteinExistence type="predicted"/>
<reference evidence="1 2" key="1">
    <citation type="submission" date="2019-10" db="EMBL/GenBank/DDBJ databases">
        <authorList>
            <person name="Garlena R.A."/>
            <person name="Russell D.A."/>
            <person name="Pope W.H."/>
            <person name="Jacobs-Sera D."/>
            <person name="Hatfull G.F."/>
        </authorList>
    </citation>
    <scope>NUCLEOTIDE SEQUENCE [LARGE SCALE GENOMIC DNA]</scope>
</reference>
<accession>A0A649VCJ1</accession>
<evidence type="ECO:0000313" key="1">
    <source>
        <dbReference type="EMBL" id="QGJ90070.1"/>
    </source>
</evidence>
<sequence>MECYSCGTIHDSLSEQGFCKECQAVYDEGVERAKKIEDRHDELEKARETGDSDTVVKIVTEIAQEGVV</sequence>
<protein>
    <submittedName>
        <fullName evidence="1">Uncharacterized protein</fullName>
    </submittedName>
</protein>
<dbReference type="KEGG" id="vg:55624468"/>